<keyword evidence="3" id="KW-1185">Reference proteome</keyword>
<dbReference type="RefSeq" id="WP_167959464.1">
    <property type="nucleotide sequence ID" value="NZ_CP050831.1"/>
</dbReference>
<dbReference type="InterPro" id="IPR050194">
    <property type="entry name" value="Glycosyltransferase_grp1"/>
</dbReference>
<reference evidence="2 3" key="1">
    <citation type="submission" date="2020-03" db="EMBL/GenBank/DDBJ databases">
        <title>Genomic analysis of Bacteroides faecium CBA7301.</title>
        <authorList>
            <person name="Kim J."/>
            <person name="Roh S.W."/>
        </authorList>
    </citation>
    <scope>NUCLEOTIDE SEQUENCE [LARGE SCALE GENOMIC DNA]</scope>
    <source>
        <strain evidence="2 3">CBA7301</strain>
    </source>
</reference>
<dbReference type="CDD" id="cd03801">
    <property type="entry name" value="GT4_PimA-like"/>
    <property type="match status" value="1"/>
</dbReference>
<dbReference type="Proteomes" id="UP000501780">
    <property type="component" value="Chromosome"/>
</dbReference>
<dbReference type="SUPFAM" id="SSF53756">
    <property type="entry name" value="UDP-Glycosyltransferase/glycogen phosphorylase"/>
    <property type="match status" value="1"/>
</dbReference>
<evidence type="ECO:0000313" key="3">
    <source>
        <dbReference type="Proteomes" id="UP000501780"/>
    </source>
</evidence>
<sequence>MKNIYIIDESRSSLKNGIGTFLQEFLFCVERMDTNICLVSFNSEQSEFSIEEGDKISEMRFPVFPSGNFMTHPEVAIRFFRLYIKDSSNNVFLINYSPCIAFLQLIREFFPLSKIMYIIHDLSWTSVCLGDKKEWKASIKVSGDDVSEKERWLINAFEEEKKMCNMVDIVVCLSLSTFNVLKEIYKIDEKLIRLIPNGLRKKNMKFLDKDCLRRSVNIDKAEKVLLFVGRTTKVKGFSALIEAFRLVLKKVPNARLIIAGAIVDLTSYGDVSSRITYLGHIESEHLRKWYRISDIGVISSYSEQCSYAGIEMMQAGLPIVSSDGFGVVDMFHDGINAKVASIGNRKTDKEYIQNMAKAVLDLIESEILCAKLKITERELASSIYGIRRMKKNYQKLIDGI</sequence>
<name>A0A6H0KH21_9BACE</name>
<dbReference type="Pfam" id="PF00534">
    <property type="entry name" value="Glycos_transf_1"/>
    <property type="match status" value="1"/>
</dbReference>
<dbReference type="Gene3D" id="3.40.50.2000">
    <property type="entry name" value="Glycogen Phosphorylase B"/>
    <property type="match status" value="2"/>
</dbReference>
<organism evidence="2 3">
    <name type="scientific">Bacteroides faecium</name>
    <dbReference type="NCBI Taxonomy" id="2715212"/>
    <lineage>
        <taxon>Bacteria</taxon>
        <taxon>Pseudomonadati</taxon>
        <taxon>Bacteroidota</taxon>
        <taxon>Bacteroidia</taxon>
        <taxon>Bacteroidales</taxon>
        <taxon>Bacteroidaceae</taxon>
        <taxon>Bacteroides</taxon>
    </lineage>
</organism>
<dbReference type="EMBL" id="CP050831">
    <property type="protein sequence ID" value="QIU92706.1"/>
    <property type="molecule type" value="Genomic_DNA"/>
</dbReference>
<evidence type="ECO:0000313" key="2">
    <source>
        <dbReference type="EMBL" id="QIU92706.1"/>
    </source>
</evidence>
<gene>
    <name evidence="2" type="ORF">BacF7301_00390</name>
</gene>
<dbReference type="AlphaFoldDB" id="A0A6H0KH21"/>
<dbReference type="InterPro" id="IPR001296">
    <property type="entry name" value="Glyco_trans_1"/>
</dbReference>
<evidence type="ECO:0000259" key="1">
    <source>
        <dbReference type="Pfam" id="PF00534"/>
    </source>
</evidence>
<accession>A0A6H0KH21</accession>
<protein>
    <submittedName>
        <fullName evidence="2">Glycosyltransferase</fullName>
    </submittedName>
</protein>
<feature type="domain" description="Glycosyl transferase family 1" evidence="1">
    <location>
        <begin position="210"/>
        <end position="373"/>
    </location>
</feature>
<dbReference type="KEGG" id="bfc:BacF7301_00390"/>
<keyword evidence="2" id="KW-0808">Transferase</keyword>
<dbReference type="PANTHER" id="PTHR45947">
    <property type="entry name" value="SULFOQUINOVOSYL TRANSFERASE SQD2"/>
    <property type="match status" value="1"/>
</dbReference>
<dbReference type="PANTHER" id="PTHR45947:SF3">
    <property type="entry name" value="SULFOQUINOVOSYL TRANSFERASE SQD2"/>
    <property type="match status" value="1"/>
</dbReference>
<dbReference type="GO" id="GO:0016757">
    <property type="term" value="F:glycosyltransferase activity"/>
    <property type="evidence" value="ECO:0007669"/>
    <property type="project" value="InterPro"/>
</dbReference>
<proteinExistence type="predicted"/>